<dbReference type="RefSeq" id="WP_078039493.1">
    <property type="nucleotide sequence ID" value="NZ_CP015820.1"/>
</dbReference>
<protein>
    <recommendedName>
        <fullName evidence="2">TPM domain-containing protein</fullName>
    </recommendedName>
</protein>
<evidence type="ECO:0000256" key="1">
    <source>
        <dbReference type="SAM" id="Phobius"/>
    </source>
</evidence>
<feature type="domain" description="TPM" evidence="2">
    <location>
        <begin position="38"/>
        <end position="161"/>
    </location>
</feature>
<evidence type="ECO:0000313" key="4">
    <source>
        <dbReference type="Proteomes" id="UP000189660"/>
    </source>
</evidence>
<proteinExistence type="predicted"/>
<gene>
    <name evidence="3" type="ORF">BBC0178_011330</name>
</gene>
<keyword evidence="4" id="KW-1185">Reference proteome</keyword>
<dbReference type="PANTHER" id="PTHR30373">
    <property type="entry name" value="UPF0603 PROTEIN YGCG"/>
    <property type="match status" value="1"/>
</dbReference>
<dbReference type="InterPro" id="IPR007621">
    <property type="entry name" value="TPM_dom"/>
</dbReference>
<keyword evidence="1" id="KW-0812">Transmembrane</keyword>
<reference evidence="3 4" key="1">
    <citation type="submission" date="2016-11" db="EMBL/GenBank/DDBJ databases">
        <title>Comparative genomics of Bartonella apis.</title>
        <authorList>
            <person name="Engel P."/>
        </authorList>
    </citation>
    <scope>NUCLEOTIDE SEQUENCE [LARGE SCALE GENOMIC DNA]</scope>
    <source>
        <strain evidence="3 4">BBC0178</strain>
    </source>
</reference>
<evidence type="ECO:0000313" key="3">
    <source>
        <dbReference type="EMBL" id="AQT42612.1"/>
    </source>
</evidence>
<dbReference type="EMBL" id="CP015820">
    <property type="protein sequence ID" value="AQT42612.1"/>
    <property type="molecule type" value="Genomic_DNA"/>
</dbReference>
<dbReference type="Pfam" id="PF04536">
    <property type="entry name" value="TPM_phosphatase"/>
    <property type="match status" value="1"/>
</dbReference>
<sequence length="281" mass="29601">MANQQSTIFFGLAFILITPFVCANTLAEDSLPALSGRVVDNANLLSPTARASLTEKLASLEDKTGDQIVVATLPTLLGHDIETFANSLFRRWALGQKQMNNGVLLLIAPSERQVRIEVGYGLEGVLTDALSSTIINAIILPNFRQDNFEKGIVEGVAAIADVLTGSKADFDARVHNYQQIEQERVRQQQKQDMIANTVAVLIFVFFVVLPVLASIFGTKVGPRRYRWLGIVFVLWFLGSGRGGGFGGGGFGGGFGGGSGGFGGGFGGGGGSSGGGGASGRW</sequence>
<organism evidence="3 4">
    <name type="scientific">Bartonella apihabitans</name>
    <dbReference type="NCBI Taxonomy" id="2750929"/>
    <lineage>
        <taxon>Bacteria</taxon>
        <taxon>Pseudomonadati</taxon>
        <taxon>Pseudomonadota</taxon>
        <taxon>Alphaproteobacteria</taxon>
        <taxon>Hyphomicrobiales</taxon>
        <taxon>Bartonellaceae</taxon>
        <taxon>Bartonella</taxon>
    </lineage>
</organism>
<name>A0A1U9MAS5_9HYPH</name>
<feature type="transmembrane region" description="Helical" evidence="1">
    <location>
        <begin position="193"/>
        <end position="216"/>
    </location>
</feature>
<evidence type="ECO:0000259" key="2">
    <source>
        <dbReference type="Pfam" id="PF04536"/>
    </source>
</evidence>
<accession>A0A1U9MAS5</accession>
<keyword evidence="1" id="KW-0472">Membrane</keyword>
<dbReference type="PANTHER" id="PTHR30373:SF2">
    <property type="entry name" value="UPF0603 PROTEIN YGCG"/>
    <property type="match status" value="1"/>
</dbReference>
<keyword evidence="1" id="KW-1133">Transmembrane helix</keyword>
<dbReference type="AlphaFoldDB" id="A0A1U9MAS5"/>
<dbReference type="Gene3D" id="3.10.310.50">
    <property type="match status" value="1"/>
</dbReference>
<dbReference type="KEGG" id="bapa:BBC0178_011330"/>
<dbReference type="Proteomes" id="UP000189660">
    <property type="component" value="Chromosome"/>
</dbReference>